<dbReference type="EMBL" id="CP045119">
    <property type="protein sequence ID" value="QIN81832.1"/>
    <property type="molecule type" value="Genomic_DNA"/>
</dbReference>
<reference evidence="2 3" key="1">
    <citation type="submission" date="2019-10" db="EMBL/GenBank/DDBJ databases">
        <title>Rubrobacter sp nov SCSIO 52090 isolated from a deep-sea sediment in the South China Sea.</title>
        <authorList>
            <person name="Chen R.W."/>
        </authorList>
    </citation>
    <scope>NUCLEOTIDE SEQUENCE [LARGE SCALE GENOMIC DNA]</scope>
    <source>
        <strain evidence="2 3">SCSIO 52909</strain>
    </source>
</reference>
<accession>A0A6G8Q5U2</accession>
<proteinExistence type="predicted"/>
<evidence type="ECO:0000256" key="1">
    <source>
        <dbReference type="SAM" id="MobiDB-lite"/>
    </source>
</evidence>
<name>A0A6G8Q5U2_9ACTN</name>
<keyword evidence="3" id="KW-1185">Reference proteome</keyword>
<protein>
    <submittedName>
        <fullName evidence="2">Uncharacterized protein</fullName>
    </submittedName>
</protein>
<dbReference type="AlphaFoldDB" id="A0A6G8Q5U2"/>
<feature type="region of interest" description="Disordered" evidence="1">
    <location>
        <begin position="250"/>
        <end position="286"/>
    </location>
</feature>
<dbReference type="KEGG" id="rub:GBA63_03635"/>
<evidence type="ECO:0000313" key="2">
    <source>
        <dbReference type="EMBL" id="QIN81832.1"/>
    </source>
</evidence>
<organism evidence="2 3">
    <name type="scientific">Rubrobacter tropicus</name>
    <dbReference type="NCBI Taxonomy" id="2653851"/>
    <lineage>
        <taxon>Bacteria</taxon>
        <taxon>Bacillati</taxon>
        <taxon>Actinomycetota</taxon>
        <taxon>Rubrobacteria</taxon>
        <taxon>Rubrobacterales</taxon>
        <taxon>Rubrobacteraceae</taxon>
        <taxon>Rubrobacter</taxon>
    </lineage>
</organism>
<sequence>MRGPRASLKMTDLDRDGGRELILRNDGLYAVLSPRQGGRLIYLFTRGPRGGALVVGNPTDDWNFQEEINRYMDRPANHPGALADVGFEHDRYQTSLVDVDSHAFVEMTNVQAGSRMRGARKTVLLSPDGPALLVCYRLPEGFGAIETEACLSPDYYRLLRWGRSGLSATSGGERRQGARNGDVAVWLALAHDEDTRWGEPASPEVGHGLNVRARANSEHFHLLLGCGEIDDEGCRALLREGMDVLHEVGEEAEHTGARRGRAVSRPVGPVRPSRREPAAPGGGGER</sequence>
<gene>
    <name evidence="2" type="ORF">GBA63_03635</name>
</gene>
<dbReference type="Proteomes" id="UP000501452">
    <property type="component" value="Chromosome"/>
</dbReference>
<evidence type="ECO:0000313" key="3">
    <source>
        <dbReference type="Proteomes" id="UP000501452"/>
    </source>
</evidence>